<proteinExistence type="predicted"/>
<dbReference type="InterPro" id="IPR027304">
    <property type="entry name" value="Trigger_fact/SurA_dom_sf"/>
</dbReference>
<reference evidence="4 5" key="1">
    <citation type="journal article" date="2016" name="Int. J. Syst. Evol. Microbiol.">
        <title>Labrenzia salina sp. nov., isolated from the rhizosphere of the halophyte Arthrocnemum macrostachyum.</title>
        <authorList>
            <person name="Camacho M."/>
            <person name="Redondo-Gomez S."/>
            <person name="Rodriguez-Llorente I."/>
            <person name="Rohde M."/>
            <person name="Sproer C."/>
            <person name="Schumann P."/>
            <person name="Klenk H.P."/>
            <person name="Montero-Calasanz M.D.C."/>
        </authorList>
    </citation>
    <scope>NUCLEOTIDE SEQUENCE [LARGE SCALE GENOMIC DNA]</scope>
    <source>
        <strain evidence="4 5">DSM 29163</strain>
    </source>
</reference>
<keyword evidence="4" id="KW-0413">Isomerase</keyword>
<dbReference type="Pfam" id="PF09312">
    <property type="entry name" value="SurA_N"/>
    <property type="match status" value="1"/>
</dbReference>
<feature type="domain" description="SurA N-terminal" evidence="3">
    <location>
        <begin position="1"/>
        <end position="68"/>
    </location>
</feature>
<dbReference type="RefSeq" id="WP_265967138.1">
    <property type="nucleotide sequence ID" value="NZ_JAPEVI010000003.1"/>
</dbReference>
<evidence type="ECO:0000256" key="2">
    <source>
        <dbReference type="ARBA" id="ARBA00023110"/>
    </source>
</evidence>
<evidence type="ECO:0000313" key="5">
    <source>
        <dbReference type="Proteomes" id="UP001300261"/>
    </source>
</evidence>
<comment type="caution">
    <text evidence="4">The sequence shown here is derived from an EMBL/GenBank/DDBJ whole genome shotgun (WGS) entry which is preliminary data.</text>
</comment>
<accession>A0ABT3R1N0</accession>
<keyword evidence="5" id="KW-1185">Reference proteome</keyword>
<dbReference type="EMBL" id="JAPEVI010000003">
    <property type="protein sequence ID" value="MCX2723159.1"/>
    <property type="molecule type" value="Genomic_DNA"/>
</dbReference>
<keyword evidence="1" id="KW-0732">Signal</keyword>
<evidence type="ECO:0000259" key="3">
    <source>
        <dbReference type="Pfam" id="PF09312"/>
    </source>
</evidence>
<dbReference type="PANTHER" id="PTHR47637:SF1">
    <property type="entry name" value="CHAPERONE SURA"/>
    <property type="match status" value="1"/>
</dbReference>
<dbReference type="PANTHER" id="PTHR47637">
    <property type="entry name" value="CHAPERONE SURA"/>
    <property type="match status" value="1"/>
</dbReference>
<protein>
    <submittedName>
        <fullName evidence="4">Peptidylprolyl isomerase</fullName>
    </submittedName>
</protein>
<dbReference type="InterPro" id="IPR046357">
    <property type="entry name" value="PPIase_dom_sf"/>
</dbReference>
<dbReference type="Gene3D" id="3.10.50.40">
    <property type="match status" value="1"/>
</dbReference>
<dbReference type="InterPro" id="IPR050280">
    <property type="entry name" value="OMP_Chaperone_SurA"/>
</dbReference>
<sequence>MVDDHVKLAEAERVGISVGQSEIDNAFNNIARNVKMSPSQLSSALRQGGVQPETLKARLKAQLAWNRVLSSRFSGKIEVDESDIIAALKKSDQEERQTSVEYDLKRVIVVVPKSSSGGFKSKRQKESNQIRAAFNGCDNAGSVLGQYSEVVMQPIGRRLETELPEDVREEIKALEPGNLTKPSATPVGYEMIAVCGKREIESDIALRTELENELRAKEGQSQSRRYLMEVRRRSSIIYR</sequence>
<evidence type="ECO:0000313" key="4">
    <source>
        <dbReference type="EMBL" id="MCX2723159.1"/>
    </source>
</evidence>
<organism evidence="4 5">
    <name type="scientific">Roseibium salinum</name>
    <dbReference type="NCBI Taxonomy" id="1604349"/>
    <lineage>
        <taxon>Bacteria</taxon>
        <taxon>Pseudomonadati</taxon>
        <taxon>Pseudomonadota</taxon>
        <taxon>Alphaproteobacteria</taxon>
        <taxon>Hyphomicrobiales</taxon>
        <taxon>Stappiaceae</taxon>
        <taxon>Roseibium</taxon>
    </lineage>
</organism>
<dbReference type="InterPro" id="IPR015391">
    <property type="entry name" value="SurA_N"/>
</dbReference>
<dbReference type="Proteomes" id="UP001300261">
    <property type="component" value="Unassembled WGS sequence"/>
</dbReference>
<keyword evidence="2" id="KW-0697">Rotamase</keyword>
<evidence type="ECO:0000256" key="1">
    <source>
        <dbReference type="ARBA" id="ARBA00022729"/>
    </source>
</evidence>
<dbReference type="Gene3D" id="1.10.4030.10">
    <property type="entry name" value="Porin chaperone SurA, peptide-binding domain"/>
    <property type="match status" value="1"/>
</dbReference>
<dbReference type="GO" id="GO:0016853">
    <property type="term" value="F:isomerase activity"/>
    <property type="evidence" value="ECO:0007669"/>
    <property type="project" value="UniProtKB-KW"/>
</dbReference>
<name>A0ABT3R1N0_9HYPH</name>
<gene>
    <name evidence="4" type="ORF">ON753_12360</name>
</gene>
<dbReference type="SUPFAM" id="SSF109998">
    <property type="entry name" value="Triger factor/SurA peptide-binding domain-like"/>
    <property type="match status" value="1"/>
</dbReference>